<dbReference type="AlphaFoldDB" id="N8YHD7"/>
<dbReference type="HOGENOM" id="CLU_3362694_0_0_6"/>
<dbReference type="Proteomes" id="UP000013148">
    <property type="component" value="Unassembled WGS sequence"/>
</dbReference>
<dbReference type="EMBL" id="APPJ01000004">
    <property type="protein sequence ID" value="ENV18695.1"/>
    <property type="molecule type" value="Genomic_DNA"/>
</dbReference>
<comment type="caution">
    <text evidence="1">The sequence shown here is derived from an EMBL/GenBank/DDBJ whole genome shotgun (WGS) entry which is preliminary data.</text>
</comment>
<protein>
    <submittedName>
        <fullName evidence="1">Uncharacterized protein</fullName>
    </submittedName>
</protein>
<reference evidence="1 2" key="1">
    <citation type="submission" date="2013-02" db="EMBL/GenBank/DDBJ databases">
        <title>The Genome Sequence of Acinetobacter guillouiae NIPH 991.</title>
        <authorList>
            <consortium name="The Broad Institute Genome Sequencing Platform"/>
            <consortium name="The Broad Institute Genome Sequencing Center for Infectious Disease"/>
            <person name="Cerqueira G."/>
            <person name="Feldgarden M."/>
            <person name="Courvalin P."/>
            <person name="Perichon B."/>
            <person name="Grillot-Courvalin C."/>
            <person name="Clermont D."/>
            <person name="Rocha E."/>
            <person name="Yoon E.-J."/>
            <person name="Nemec A."/>
            <person name="Walker B."/>
            <person name="Young S.K."/>
            <person name="Zeng Q."/>
            <person name="Gargeya S."/>
            <person name="Fitzgerald M."/>
            <person name="Haas B."/>
            <person name="Abouelleil A."/>
            <person name="Alvarado L."/>
            <person name="Arachchi H.M."/>
            <person name="Berlin A.M."/>
            <person name="Chapman S.B."/>
            <person name="Dewar J."/>
            <person name="Goldberg J."/>
            <person name="Griggs A."/>
            <person name="Gujja S."/>
            <person name="Hansen M."/>
            <person name="Howarth C."/>
            <person name="Imamovic A."/>
            <person name="Larimer J."/>
            <person name="McCowan C."/>
            <person name="Murphy C."/>
            <person name="Neiman D."/>
            <person name="Pearson M."/>
            <person name="Priest M."/>
            <person name="Roberts A."/>
            <person name="Saif S."/>
            <person name="Shea T."/>
            <person name="Sisk P."/>
            <person name="Sykes S."/>
            <person name="Wortman J."/>
            <person name="Nusbaum C."/>
            <person name="Birren B."/>
        </authorList>
    </citation>
    <scope>NUCLEOTIDE SEQUENCE [LARGE SCALE GENOMIC DNA]</scope>
    <source>
        <strain evidence="1 2">NIPH 991</strain>
    </source>
</reference>
<gene>
    <name evidence="1" type="ORF">F964_00495</name>
</gene>
<sequence length="35" mass="4332">MNRKYYDKNLNQRQRKIIELLVTISTCRELEFLVC</sequence>
<evidence type="ECO:0000313" key="2">
    <source>
        <dbReference type="Proteomes" id="UP000013148"/>
    </source>
</evidence>
<name>N8YHD7_ACIGI</name>
<accession>N8YHD7</accession>
<keyword evidence="2" id="KW-1185">Reference proteome</keyword>
<evidence type="ECO:0000313" key="1">
    <source>
        <dbReference type="EMBL" id="ENV18695.1"/>
    </source>
</evidence>
<organism evidence="1 2">
    <name type="scientific">Acinetobacter guillouiae NIPH 991</name>
    <dbReference type="NCBI Taxonomy" id="1217656"/>
    <lineage>
        <taxon>Bacteria</taxon>
        <taxon>Pseudomonadati</taxon>
        <taxon>Pseudomonadota</taxon>
        <taxon>Gammaproteobacteria</taxon>
        <taxon>Moraxellales</taxon>
        <taxon>Moraxellaceae</taxon>
        <taxon>Acinetobacter</taxon>
    </lineage>
</organism>
<proteinExistence type="predicted"/>